<evidence type="ECO:0000259" key="2">
    <source>
        <dbReference type="Pfam" id="PF14021"/>
    </source>
</evidence>
<feature type="region of interest" description="Disordered" evidence="1">
    <location>
        <begin position="1"/>
        <end position="29"/>
    </location>
</feature>
<protein>
    <recommendedName>
        <fullName evidence="2">TNT domain-containing protein</fullName>
    </recommendedName>
</protein>
<name>A0ABP6RXD6_9PSEU</name>
<reference evidence="4" key="1">
    <citation type="journal article" date="2019" name="Int. J. Syst. Evol. Microbiol.">
        <title>The Global Catalogue of Microorganisms (GCM) 10K type strain sequencing project: providing services to taxonomists for standard genome sequencing and annotation.</title>
        <authorList>
            <consortium name="The Broad Institute Genomics Platform"/>
            <consortium name="The Broad Institute Genome Sequencing Center for Infectious Disease"/>
            <person name="Wu L."/>
            <person name="Ma J."/>
        </authorList>
    </citation>
    <scope>NUCLEOTIDE SEQUENCE [LARGE SCALE GENOMIC DNA]</scope>
    <source>
        <strain evidence="4">JCM 9687</strain>
    </source>
</reference>
<dbReference type="Proteomes" id="UP001500483">
    <property type="component" value="Unassembled WGS sequence"/>
</dbReference>
<dbReference type="PANTHER" id="PTHR42059">
    <property type="entry name" value="TNT DOMAIN-CONTAINING PROTEIN"/>
    <property type="match status" value="1"/>
</dbReference>
<evidence type="ECO:0000313" key="3">
    <source>
        <dbReference type="EMBL" id="GAA3362631.1"/>
    </source>
</evidence>
<evidence type="ECO:0000313" key="4">
    <source>
        <dbReference type="Proteomes" id="UP001500483"/>
    </source>
</evidence>
<comment type="caution">
    <text evidence="3">The sequence shown here is derived from an EMBL/GenBank/DDBJ whole genome shotgun (WGS) entry which is preliminary data.</text>
</comment>
<sequence length="254" mass="27036">MPAEGVDPLAGRRFPPRDHPRADLVDDRDALARARSGELAVDPAGSDGVERPAEFAAGHDPLAELSELEWERRYTGPAGPRWPAAASVPEGCAEPGEPIVLEPDAVLDALGSDAGRVAAPDGTAFTRRSLPPDYLELPYHRYRVLRPLPVWRAVSAPWFAGSGGGVRYRLTHSLAELVALGHLVELTAARVAAEAGTLRLDPAVIDAADRASRRSAGGGAEPDERADAAPDEPPGAVDEPRRTDRHEVTEEIAK</sequence>
<feature type="compositionally biased region" description="Basic and acidic residues" evidence="1">
    <location>
        <begin position="15"/>
        <end position="29"/>
    </location>
</feature>
<dbReference type="EMBL" id="BAAAYK010000038">
    <property type="protein sequence ID" value="GAA3362631.1"/>
    <property type="molecule type" value="Genomic_DNA"/>
</dbReference>
<organism evidence="3 4">
    <name type="scientific">Saccharopolyspora gregorii</name>
    <dbReference type="NCBI Taxonomy" id="33914"/>
    <lineage>
        <taxon>Bacteria</taxon>
        <taxon>Bacillati</taxon>
        <taxon>Actinomycetota</taxon>
        <taxon>Actinomycetes</taxon>
        <taxon>Pseudonocardiales</taxon>
        <taxon>Pseudonocardiaceae</taxon>
        <taxon>Saccharopolyspora</taxon>
    </lineage>
</organism>
<feature type="compositionally biased region" description="Basic and acidic residues" evidence="1">
    <location>
        <begin position="238"/>
        <end position="254"/>
    </location>
</feature>
<evidence type="ECO:0000256" key="1">
    <source>
        <dbReference type="SAM" id="MobiDB-lite"/>
    </source>
</evidence>
<gene>
    <name evidence="3" type="ORF">GCM10020366_51340</name>
</gene>
<dbReference type="PANTHER" id="PTHR42059:SF1">
    <property type="entry name" value="TNT DOMAIN-CONTAINING PROTEIN"/>
    <property type="match status" value="1"/>
</dbReference>
<feature type="region of interest" description="Disordered" evidence="1">
    <location>
        <begin position="209"/>
        <end position="254"/>
    </location>
</feature>
<keyword evidence="4" id="KW-1185">Reference proteome</keyword>
<proteinExistence type="predicted"/>
<feature type="domain" description="TNT" evidence="2">
    <location>
        <begin position="101"/>
        <end position="185"/>
    </location>
</feature>
<dbReference type="InterPro" id="IPR053024">
    <property type="entry name" value="Fungal_surface_NADase"/>
</dbReference>
<accession>A0ABP6RXD6</accession>
<dbReference type="Pfam" id="PF14021">
    <property type="entry name" value="TNT"/>
    <property type="match status" value="1"/>
</dbReference>
<dbReference type="InterPro" id="IPR025331">
    <property type="entry name" value="TNT"/>
</dbReference>